<evidence type="ECO:0000256" key="2">
    <source>
        <dbReference type="ARBA" id="ARBA00022741"/>
    </source>
</evidence>
<comment type="caution">
    <text evidence="6">The sequence shown here is derived from an EMBL/GenBank/DDBJ whole genome shotgun (WGS) entry which is preliminary data.</text>
</comment>
<sequence length="833" mass="90847">MHIPETLLLIGPNRRSDRTLLEQQLVPDREELRKFADGGETVIRELTRIGPWLAGEWDKSPVAAAAEPLAAMVSTYNQLALALQRHSGHRVDESGFQLDSAGNGVWAWFEYEHDEVGRQAAELALRLIAAAGGAGDSDAGPTPDTAAAVNSFLEFATQYVQPRDTEAIVAAAARLDIPCYKLERDPYPGLEGDFRIRRNGLLMLGHARFKQIVDGTFCVSRCARIQSLVRDREALRSLLATWKVPLPSRDPSAGNCLMTRRALRAAESIGYPVVLRPAMRTDGVSAALDLQIGQEVAEAVDHMRHRAQTLVVEAMVPGTSHKILVAGGEPLAVISGGKEFPPDEVHADTLELARNIARRLDAGLVAVDIVSRDIGHSLETTGGAVVDVDLAPDLDHLLAPESPLFGECATRFLRWLFPAGEPARIPVLTVTGTNGKTTTCRMITRILEHAGKHTGMVCSEGLYFGEQFETRRATADVAAHHWILETETVEAAVFEEYFGRIARLGFTFRWCDVAVCTNVTDDHLGRIGTHTLEEMAALKQAVPVRAREAAVLNGDDPRCRAMASACTARKVCLISIRASLEQEVAELGERGARAVLEPANDGRRWLVLHDGPERLPVLPVDEIPATFGGSAPFNVSNALHAAAAAYFGGAQIPAIASGLRSFEMSYENTPGRLNRFDGLPFSVIMDYAHNADGFRQIARFVDQQNPAGKRRVMVGFTGDRRDEAVLAAIAELAGHFDHYVCRNFMEYRGRKPHEIPQLLNRGLLAAGVPREQIDVVPDAVEAVHHVLDAAQPGDFVVLLCGSTQFDSVWNHLHERAGLEAPVREESGRTPDAL</sequence>
<keyword evidence="3 4" id="KW-0067">ATP-binding</keyword>
<evidence type="ECO:0000256" key="4">
    <source>
        <dbReference type="PROSITE-ProRule" id="PRU00409"/>
    </source>
</evidence>
<dbReference type="SUPFAM" id="SSF53623">
    <property type="entry name" value="MurD-like peptide ligases, catalytic domain"/>
    <property type="match status" value="1"/>
</dbReference>
<dbReference type="PANTHER" id="PTHR23135">
    <property type="entry name" value="MUR LIGASE FAMILY MEMBER"/>
    <property type="match status" value="1"/>
</dbReference>
<keyword evidence="1 6" id="KW-0436">Ligase</keyword>
<dbReference type="GO" id="GO:0046872">
    <property type="term" value="F:metal ion binding"/>
    <property type="evidence" value="ECO:0007669"/>
    <property type="project" value="InterPro"/>
</dbReference>
<dbReference type="EMBL" id="JAZHOG010000012">
    <property type="protein sequence ID" value="MEJ8569218.1"/>
    <property type="molecule type" value="Genomic_DNA"/>
</dbReference>
<dbReference type="Pfam" id="PF02875">
    <property type="entry name" value="Mur_ligase_C"/>
    <property type="match status" value="1"/>
</dbReference>
<keyword evidence="2 4" id="KW-0547">Nucleotide-binding</keyword>
<evidence type="ECO:0000256" key="1">
    <source>
        <dbReference type="ARBA" id="ARBA00022598"/>
    </source>
</evidence>
<dbReference type="Gene3D" id="3.40.1190.10">
    <property type="entry name" value="Mur-like, catalytic domain"/>
    <property type="match status" value="1"/>
</dbReference>
<evidence type="ECO:0000313" key="6">
    <source>
        <dbReference type="EMBL" id="MEJ8569218.1"/>
    </source>
</evidence>
<dbReference type="RefSeq" id="WP_354696543.1">
    <property type="nucleotide sequence ID" value="NZ_JAZHOG010000012.1"/>
</dbReference>
<dbReference type="GO" id="GO:0004326">
    <property type="term" value="F:tetrahydrofolylpolyglutamate synthase activity"/>
    <property type="evidence" value="ECO:0007669"/>
    <property type="project" value="InterPro"/>
</dbReference>
<evidence type="ECO:0000313" key="7">
    <source>
        <dbReference type="Proteomes" id="UP001359886"/>
    </source>
</evidence>
<protein>
    <submittedName>
        <fullName evidence="6">Mur ligase family protein</fullName>
    </submittedName>
</protein>
<dbReference type="PROSITE" id="PS01011">
    <property type="entry name" value="FOLYLPOLYGLU_SYNT_1"/>
    <property type="match status" value="1"/>
</dbReference>
<feature type="domain" description="ATP-grasp" evidence="5">
    <location>
        <begin position="236"/>
        <end position="444"/>
    </location>
</feature>
<dbReference type="GO" id="GO:0005524">
    <property type="term" value="F:ATP binding"/>
    <property type="evidence" value="ECO:0007669"/>
    <property type="project" value="UniProtKB-UniRule"/>
</dbReference>
<evidence type="ECO:0000256" key="3">
    <source>
        <dbReference type="ARBA" id="ARBA00022840"/>
    </source>
</evidence>
<accession>A0AAW9RK01</accession>
<name>A0AAW9RK01_9GAMM</name>
<dbReference type="InterPro" id="IPR004101">
    <property type="entry name" value="Mur_ligase_C"/>
</dbReference>
<proteinExistence type="predicted"/>
<dbReference type="PROSITE" id="PS50975">
    <property type="entry name" value="ATP_GRASP"/>
    <property type="match status" value="1"/>
</dbReference>
<organism evidence="6 7">
    <name type="scientific">Elongatibacter sediminis</name>
    <dbReference type="NCBI Taxonomy" id="3119006"/>
    <lineage>
        <taxon>Bacteria</taxon>
        <taxon>Pseudomonadati</taxon>
        <taxon>Pseudomonadota</taxon>
        <taxon>Gammaproteobacteria</taxon>
        <taxon>Chromatiales</taxon>
        <taxon>Wenzhouxiangellaceae</taxon>
        <taxon>Elongatibacter</taxon>
    </lineage>
</organism>
<gene>
    <name evidence="6" type="ORF">V3330_16425</name>
</gene>
<dbReference type="Proteomes" id="UP001359886">
    <property type="component" value="Unassembled WGS sequence"/>
</dbReference>
<dbReference type="Pfam" id="PF08245">
    <property type="entry name" value="Mur_ligase_M"/>
    <property type="match status" value="1"/>
</dbReference>
<keyword evidence="7" id="KW-1185">Reference proteome</keyword>
<dbReference type="SUPFAM" id="SSF56059">
    <property type="entry name" value="Glutathione synthetase ATP-binding domain-like"/>
    <property type="match status" value="1"/>
</dbReference>
<dbReference type="InterPro" id="IPR036565">
    <property type="entry name" value="Mur-like_cat_sf"/>
</dbReference>
<reference evidence="6 7" key="1">
    <citation type="submission" date="2024-02" db="EMBL/GenBank/DDBJ databases">
        <title>A novel Wenzhouxiangellaceae bacterium, isolated from coastal sediments.</title>
        <authorList>
            <person name="Du Z.-J."/>
            <person name="Ye Y.-Q."/>
            <person name="Zhang X.-Y."/>
        </authorList>
    </citation>
    <scope>NUCLEOTIDE SEQUENCE [LARGE SCALE GENOMIC DNA]</scope>
    <source>
        <strain evidence="6 7">CH-27</strain>
    </source>
</reference>
<evidence type="ECO:0000259" key="5">
    <source>
        <dbReference type="PROSITE" id="PS50975"/>
    </source>
</evidence>
<dbReference type="InterPro" id="IPR018109">
    <property type="entry name" value="Folylpolyglutamate_synth_CS"/>
</dbReference>
<dbReference type="SUPFAM" id="SSF53244">
    <property type="entry name" value="MurD-like peptide ligases, peptide-binding domain"/>
    <property type="match status" value="1"/>
</dbReference>
<dbReference type="InterPro" id="IPR013221">
    <property type="entry name" value="Mur_ligase_cen"/>
</dbReference>
<dbReference type="Gene3D" id="3.90.190.20">
    <property type="entry name" value="Mur ligase, C-terminal domain"/>
    <property type="match status" value="1"/>
</dbReference>
<dbReference type="AlphaFoldDB" id="A0AAW9RK01"/>
<dbReference type="PANTHER" id="PTHR23135:SF18">
    <property type="entry name" value="CYANOPHYCIN SYNTHETASE"/>
    <property type="match status" value="1"/>
</dbReference>
<dbReference type="InterPro" id="IPR036615">
    <property type="entry name" value="Mur_ligase_C_dom_sf"/>
</dbReference>
<dbReference type="InterPro" id="IPR011761">
    <property type="entry name" value="ATP-grasp"/>
</dbReference>